<sequence>MIAYWSDDFTFHANPGTIFTCIFEIVTHTTGKN</sequence>
<dbReference type="AlphaFoldDB" id="A0A0E9R6E0"/>
<reference evidence="1" key="1">
    <citation type="submission" date="2014-11" db="EMBL/GenBank/DDBJ databases">
        <authorList>
            <person name="Amaro Gonzalez C."/>
        </authorList>
    </citation>
    <scope>NUCLEOTIDE SEQUENCE</scope>
</reference>
<evidence type="ECO:0000313" key="1">
    <source>
        <dbReference type="EMBL" id="JAH24040.1"/>
    </source>
</evidence>
<protein>
    <submittedName>
        <fullName evidence="1">Uncharacterized protein</fullName>
    </submittedName>
</protein>
<accession>A0A0E9R6E0</accession>
<organism evidence="1">
    <name type="scientific">Anguilla anguilla</name>
    <name type="common">European freshwater eel</name>
    <name type="synonym">Muraena anguilla</name>
    <dbReference type="NCBI Taxonomy" id="7936"/>
    <lineage>
        <taxon>Eukaryota</taxon>
        <taxon>Metazoa</taxon>
        <taxon>Chordata</taxon>
        <taxon>Craniata</taxon>
        <taxon>Vertebrata</taxon>
        <taxon>Euteleostomi</taxon>
        <taxon>Actinopterygii</taxon>
        <taxon>Neopterygii</taxon>
        <taxon>Teleostei</taxon>
        <taxon>Anguilliformes</taxon>
        <taxon>Anguillidae</taxon>
        <taxon>Anguilla</taxon>
    </lineage>
</organism>
<name>A0A0E9R6E0_ANGAN</name>
<dbReference type="EMBL" id="GBXM01084537">
    <property type="protein sequence ID" value="JAH24040.1"/>
    <property type="molecule type" value="Transcribed_RNA"/>
</dbReference>
<reference evidence="1" key="2">
    <citation type="journal article" date="2015" name="Fish Shellfish Immunol.">
        <title>Early steps in the European eel (Anguilla anguilla)-Vibrio vulnificus interaction in the gills: Role of the RtxA13 toxin.</title>
        <authorList>
            <person name="Callol A."/>
            <person name="Pajuelo D."/>
            <person name="Ebbesson L."/>
            <person name="Teles M."/>
            <person name="MacKenzie S."/>
            <person name="Amaro C."/>
        </authorList>
    </citation>
    <scope>NUCLEOTIDE SEQUENCE</scope>
</reference>
<proteinExistence type="predicted"/>